<dbReference type="AlphaFoldDB" id="A0A562IC25"/>
<evidence type="ECO:0000259" key="1">
    <source>
        <dbReference type="Pfam" id="PF01609"/>
    </source>
</evidence>
<dbReference type="NCBIfam" id="NF033520">
    <property type="entry name" value="transpos_IS982"/>
    <property type="match status" value="1"/>
</dbReference>
<dbReference type="GO" id="GO:0006313">
    <property type="term" value="P:DNA transposition"/>
    <property type="evidence" value="ECO:0007669"/>
    <property type="project" value="InterPro"/>
</dbReference>
<proteinExistence type="predicted"/>
<reference evidence="2 3" key="1">
    <citation type="submission" date="2019-07" db="EMBL/GenBank/DDBJ databases">
        <title>R&amp;d 2014.</title>
        <authorList>
            <person name="Klenk H.-P."/>
        </authorList>
    </citation>
    <scope>NUCLEOTIDE SEQUENCE [LARGE SCALE GENOMIC DNA]</scope>
    <source>
        <strain evidence="2 3">DSM 43868</strain>
    </source>
</reference>
<protein>
    <submittedName>
        <fullName evidence="2">DDE family transposase</fullName>
    </submittedName>
</protein>
<gene>
    <name evidence="2" type="ORF">JD77_03398</name>
</gene>
<comment type="caution">
    <text evidence="2">The sequence shown here is derived from an EMBL/GenBank/DDBJ whole genome shotgun (WGS) entry which is preliminary data.</text>
</comment>
<accession>A0A562IC25</accession>
<dbReference type="InterPro" id="IPR002559">
    <property type="entry name" value="Transposase_11"/>
</dbReference>
<evidence type="ECO:0000313" key="2">
    <source>
        <dbReference type="EMBL" id="TWH68406.1"/>
    </source>
</evidence>
<evidence type="ECO:0000313" key="3">
    <source>
        <dbReference type="Proteomes" id="UP000319825"/>
    </source>
</evidence>
<organism evidence="2 3">
    <name type="scientific">Micromonospora olivasterospora</name>
    <dbReference type="NCBI Taxonomy" id="1880"/>
    <lineage>
        <taxon>Bacteria</taxon>
        <taxon>Bacillati</taxon>
        <taxon>Actinomycetota</taxon>
        <taxon>Actinomycetes</taxon>
        <taxon>Micromonosporales</taxon>
        <taxon>Micromonosporaceae</taxon>
        <taxon>Micromonospora</taxon>
    </lineage>
</organism>
<feature type="domain" description="Transposase IS4-like" evidence="1">
    <location>
        <begin position="110"/>
        <end position="281"/>
    </location>
</feature>
<keyword evidence="3" id="KW-1185">Reference proteome</keyword>
<dbReference type="Pfam" id="PF01609">
    <property type="entry name" value="DDE_Tnp_1"/>
    <property type="match status" value="1"/>
</dbReference>
<sequence length="304" mass="34457">MHVDLETLATALYVKIDDELKAHPDLRPARPVTGFTPVLSDAELITMAVMQSLLNIRSERRWVRYLAKNLRALFPVQLSQPGYNKRLRAALPLIQHFIRALAFDTDFWFDNHWILDSTPVECGRSRPTVQRSDAAGWATYGYCASHSRFFWGLRLYLICTPTGLPIMWALADAKIGEREVVEYMLDREPALLAGRPGLLLITDKGFAAKRFEQDLADRGVTLLRPNRKKEKQRPGQGLLKAVRQLIESVNDTLKGQLDLELHGGRTFEGIATRVAQRLLALTAAIWHNHKTGQPVTRSLIAYDH</sequence>
<name>A0A562IC25_MICOL</name>
<dbReference type="GO" id="GO:0004803">
    <property type="term" value="F:transposase activity"/>
    <property type="evidence" value="ECO:0007669"/>
    <property type="project" value="InterPro"/>
</dbReference>
<dbReference type="Proteomes" id="UP000319825">
    <property type="component" value="Unassembled WGS sequence"/>
</dbReference>
<dbReference type="EMBL" id="VLKE01000001">
    <property type="protein sequence ID" value="TWH68406.1"/>
    <property type="molecule type" value="Genomic_DNA"/>
</dbReference>
<dbReference type="RefSeq" id="WP_145775221.1">
    <property type="nucleotide sequence ID" value="NZ_VLKE01000001.1"/>
</dbReference>
<dbReference type="GO" id="GO:0003677">
    <property type="term" value="F:DNA binding"/>
    <property type="evidence" value="ECO:0007669"/>
    <property type="project" value="InterPro"/>
</dbReference>
<dbReference type="OrthoDB" id="4962032at2"/>